<dbReference type="Gene3D" id="1.10.418.10">
    <property type="entry name" value="Calponin-like domain"/>
    <property type="match status" value="1"/>
</dbReference>
<dbReference type="Pfam" id="PF00307">
    <property type="entry name" value="CH"/>
    <property type="match status" value="1"/>
</dbReference>
<dbReference type="SUPFAM" id="SSF140612">
    <property type="entry name" value="EB1 dimerisation domain-like"/>
    <property type="match status" value="1"/>
</dbReference>
<dbReference type="InterPro" id="IPR004953">
    <property type="entry name" value="EB1_C"/>
</dbReference>
<evidence type="ECO:0000256" key="5">
    <source>
        <dbReference type="ARBA" id="ARBA00022701"/>
    </source>
</evidence>
<dbReference type="InterPro" id="IPR036133">
    <property type="entry name" value="EB1_C_sf"/>
</dbReference>
<dbReference type="Pfam" id="PF03271">
    <property type="entry name" value="EB1"/>
    <property type="match status" value="1"/>
</dbReference>
<name>A0ABD6EY10_9BILA</name>
<dbReference type="EMBL" id="JBGFUD010015932">
    <property type="protein sequence ID" value="MFH4984226.1"/>
    <property type="molecule type" value="Genomic_DNA"/>
</dbReference>
<dbReference type="InterPro" id="IPR001715">
    <property type="entry name" value="CH_dom"/>
</dbReference>
<keyword evidence="6" id="KW-0498">Mitosis</keyword>
<sequence>MVVNVYATSVTTENLSRNELLAWVNSSLQANISRIEDLSTGEAYCKLTDILFPGKIMLKKVKCNSRNENDWINNWKVLQTSWSDIGIDKRVPVERLLRGKFQDNFEFLQWFRKFFDANCSGSSYVTPGMYSTAATSNNKLSCRKTTTMNISTRSGTTNGRAGSVKTISTSSSMKPPLSPVPNINKQIAEQADRIKELESQLNSHAEAIEALIKERDFYFNKLRQIEDLCPSDGENSQLSCSQIKEILYAVELLEFSSCCCPVLMNPILISFSTGLSPTFERIANSALHQILH</sequence>
<dbReference type="Gene3D" id="1.20.5.1430">
    <property type="match status" value="1"/>
</dbReference>
<dbReference type="InterPro" id="IPR027328">
    <property type="entry name" value="MAPRE"/>
</dbReference>
<dbReference type="PANTHER" id="PTHR10623">
    <property type="entry name" value="MICROTUBULE-ASSOCIATED PROTEIN RP/EB FAMILY MEMBER"/>
    <property type="match status" value="1"/>
</dbReference>
<evidence type="ECO:0000256" key="6">
    <source>
        <dbReference type="ARBA" id="ARBA00022776"/>
    </source>
</evidence>
<keyword evidence="7" id="KW-0206">Cytoskeleton</keyword>
<evidence type="ECO:0000313" key="15">
    <source>
        <dbReference type="Proteomes" id="UP001608902"/>
    </source>
</evidence>
<reference evidence="14 15" key="1">
    <citation type="submission" date="2024-08" db="EMBL/GenBank/DDBJ databases">
        <title>Gnathostoma spinigerum genome.</title>
        <authorList>
            <person name="Gonzalez-Bertolin B."/>
            <person name="Monzon S."/>
            <person name="Zaballos A."/>
            <person name="Jimenez P."/>
            <person name="Dekumyoy P."/>
            <person name="Varona S."/>
            <person name="Cuesta I."/>
            <person name="Sumanam S."/>
            <person name="Adisakwattana P."/>
            <person name="Gasser R.B."/>
            <person name="Hernandez-Gonzalez A."/>
            <person name="Young N.D."/>
            <person name="Perteguer M.J."/>
        </authorList>
    </citation>
    <scope>NUCLEOTIDE SEQUENCE [LARGE SCALE GENOMIC DNA]</scope>
    <source>
        <strain evidence="14">AL3</strain>
        <tissue evidence="14">Liver</tissue>
    </source>
</reference>
<evidence type="ECO:0000256" key="2">
    <source>
        <dbReference type="ARBA" id="ARBA00010729"/>
    </source>
</evidence>
<organism evidence="14 15">
    <name type="scientific">Gnathostoma spinigerum</name>
    <dbReference type="NCBI Taxonomy" id="75299"/>
    <lineage>
        <taxon>Eukaryota</taxon>
        <taxon>Metazoa</taxon>
        <taxon>Ecdysozoa</taxon>
        <taxon>Nematoda</taxon>
        <taxon>Chromadorea</taxon>
        <taxon>Rhabditida</taxon>
        <taxon>Spirurina</taxon>
        <taxon>Gnathostomatomorpha</taxon>
        <taxon>Gnathostomatoidea</taxon>
        <taxon>Gnathostomatidae</taxon>
        <taxon>Gnathostoma</taxon>
    </lineage>
</organism>
<accession>A0ABD6EY10</accession>
<comment type="subcellular location">
    <subcellularLocation>
        <location evidence="1">Cytoplasm</location>
        <location evidence="1">Cytoskeleton</location>
    </subcellularLocation>
</comment>
<evidence type="ECO:0000256" key="4">
    <source>
        <dbReference type="ARBA" id="ARBA00022618"/>
    </source>
</evidence>
<keyword evidence="15" id="KW-1185">Reference proteome</keyword>
<evidence type="ECO:0000313" key="14">
    <source>
        <dbReference type="EMBL" id="MFH4984226.1"/>
    </source>
</evidence>
<feature type="compositionally biased region" description="Polar residues" evidence="11">
    <location>
        <begin position="151"/>
        <end position="173"/>
    </location>
</feature>
<comment type="caution">
    <text evidence="14">The sequence shown here is derived from an EMBL/GenBank/DDBJ whole genome shotgun (WGS) entry which is preliminary data.</text>
</comment>
<feature type="region of interest" description="Disordered" evidence="11">
    <location>
        <begin position="151"/>
        <end position="180"/>
    </location>
</feature>
<dbReference type="GO" id="GO:0005874">
    <property type="term" value="C:microtubule"/>
    <property type="evidence" value="ECO:0007669"/>
    <property type="project" value="UniProtKB-KW"/>
</dbReference>
<dbReference type="SUPFAM" id="SSF47576">
    <property type="entry name" value="Calponin-homology domain, CH-domain"/>
    <property type="match status" value="1"/>
</dbReference>
<feature type="domain" description="Calponin-homology (CH)" evidence="12">
    <location>
        <begin position="14"/>
        <end position="116"/>
    </location>
</feature>
<evidence type="ECO:0000259" key="13">
    <source>
        <dbReference type="PROSITE" id="PS51230"/>
    </source>
</evidence>
<dbReference type="AlphaFoldDB" id="A0ABD6EY10"/>
<evidence type="ECO:0000256" key="9">
    <source>
        <dbReference type="PROSITE-ProRule" id="PRU00576"/>
    </source>
</evidence>
<evidence type="ECO:0000259" key="12">
    <source>
        <dbReference type="PROSITE" id="PS50021"/>
    </source>
</evidence>
<dbReference type="PROSITE" id="PS50021">
    <property type="entry name" value="CH"/>
    <property type="match status" value="1"/>
</dbReference>
<feature type="domain" description="EB1 C-terminal" evidence="13">
    <location>
        <begin position="186"/>
        <end position="256"/>
    </location>
</feature>
<keyword evidence="5 9" id="KW-0493">Microtubule</keyword>
<dbReference type="FunFam" id="1.10.418.10:FF:000007">
    <property type="entry name" value="Microtubule-associated protein, RP/EB family, member 2"/>
    <property type="match status" value="1"/>
</dbReference>
<comment type="similarity">
    <text evidence="2">Belongs to the MAPRE family.</text>
</comment>
<keyword evidence="4" id="KW-0132">Cell division</keyword>
<keyword evidence="3" id="KW-0963">Cytoplasm</keyword>
<protein>
    <submittedName>
        <fullName evidence="14">Uncharacterized protein</fullName>
    </submittedName>
</protein>
<evidence type="ECO:0000256" key="8">
    <source>
        <dbReference type="ARBA" id="ARBA00023306"/>
    </source>
</evidence>
<evidence type="ECO:0000256" key="10">
    <source>
        <dbReference type="SAM" id="Coils"/>
    </source>
</evidence>
<evidence type="ECO:0000256" key="7">
    <source>
        <dbReference type="ARBA" id="ARBA00023212"/>
    </source>
</evidence>
<proteinExistence type="inferred from homology"/>
<keyword evidence="8" id="KW-0131">Cell cycle</keyword>
<feature type="coiled-coil region" evidence="10">
    <location>
        <begin position="180"/>
        <end position="228"/>
    </location>
</feature>
<dbReference type="InterPro" id="IPR036872">
    <property type="entry name" value="CH_dom_sf"/>
</dbReference>
<evidence type="ECO:0000256" key="11">
    <source>
        <dbReference type="SAM" id="MobiDB-lite"/>
    </source>
</evidence>
<keyword evidence="10" id="KW-0175">Coiled coil</keyword>
<evidence type="ECO:0000256" key="3">
    <source>
        <dbReference type="ARBA" id="ARBA00022490"/>
    </source>
</evidence>
<dbReference type="Proteomes" id="UP001608902">
    <property type="component" value="Unassembled WGS sequence"/>
</dbReference>
<dbReference type="GO" id="GO:0051301">
    <property type="term" value="P:cell division"/>
    <property type="evidence" value="ECO:0007669"/>
    <property type="project" value="UniProtKB-KW"/>
</dbReference>
<dbReference type="PROSITE" id="PS51230">
    <property type="entry name" value="EB1_C"/>
    <property type="match status" value="1"/>
</dbReference>
<evidence type="ECO:0000256" key="1">
    <source>
        <dbReference type="ARBA" id="ARBA00004245"/>
    </source>
</evidence>
<gene>
    <name evidence="14" type="ORF">AB6A40_010935</name>
</gene>